<dbReference type="Ensembl" id="ENSONIT00000048415.1">
    <property type="protein sequence ID" value="ENSONIP00000072859.1"/>
    <property type="gene ID" value="ENSONIG00000006463.2"/>
</dbReference>
<proteinExistence type="predicted"/>
<dbReference type="Pfam" id="PF08168">
    <property type="entry name" value="NOL11_N"/>
    <property type="match status" value="1"/>
</dbReference>
<dbReference type="InterPro" id="IPR042859">
    <property type="entry name" value="NOL11"/>
</dbReference>
<dbReference type="GeneTree" id="ENSGT00390000009760"/>
<dbReference type="GO" id="GO:0003723">
    <property type="term" value="F:RNA binding"/>
    <property type="evidence" value="ECO:0007669"/>
    <property type="project" value="TreeGrafter"/>
</dbReference>
<feature type="domain" description="Nucleolar protein 11 C-terminal" evidence="9">
    <location>
        <begin position="401"/>
        <end position="705"/>
    </location>
</feature>
<accession>A0A669EN82</accession>
<sequence length="705" mass="78670">MAALYEGYTLCGLVPDQNLSSSGIQGIEEERDRDHVVVTDSTRSVTLYKVSDQKPLGSWTVKQGQKLTCPAVFNSQTNEYVAVTDNKVIRIWKEDDILLDKAFKATVSSDVWKVHCTHGGEPVVLFQRGAVRLLDSLLAAPQQPIEEVLAQEETIRSMSLEKFYDDLILELYFSHFLYLQRLNPNSVQRYRLEREEPGLSPLSFSAIYKDKHICLLYLYPNGHMYQSVLSVRGLGTEEGVQALPLPRSLLLGLPVGDGQLEAASAMALDEAHVAVVGVPHPSAGGGKDFLCIWNTNFQTLQAGKEMAGKIYGQLWSYSNKVFIPHGKTLSIIPFECPKSSLASALGKLKHTKTEESKTPNSVPSWNNILHGEKAQPSKTAETRRTVSWRSVFANCEFIIVHTLIQKEVEGFLTRSEFQDLQPSVGQLALTLVSRSLADPAFYSSSTLAQLVHTRCLCHSVCPDLVLLALEKKDYFLCQLCLQFFPDIPEAVTCACLKAFISMPDVDAEKVSLEPNSVTFMENLITRDRAEAGLQNGFSPTSSVVNDRQTRAEDKKKASAPSQLICPVGLHKAVLINEILQTPYSDTFLLPHLKDLSSQNVMLFLQYLQFLYLKYSQDAFPQMEGFRSPSLSQIMDWVCLLLDAHFTVLVMTPEAKGLLLNLHSFVKSQVRLVSELGKIEGSLQQLHKMKAKESIGQYSIEIIELF</sequence>
<feature type="compositionally biased region" description="Basic and acidic residues" evidence="7">
    <location>
        <begin position="547"/>
        <end position="556"/>
    </location>
</feature>
<evidence type="ECO:0000256" key="5">
    <source>
        <dbReference type="ARBA" id="ARBA00023163"/>
    </source>
</evidence>
<dbReference type="Proteomes" id="UP000005207">
    <property type="component" value="Linkage group LG6"/>
</dbReference>
<dbReference type="InterPro" id="IPR036322">
    <property type="entry name" value="WD40_repeat_dom_sf"/>
</dbReference>
<keyword evidence="2" id="KW-0698">rRNA processing</keyword>
<feature type="compositionally biased region" description="Polar residues" evidence="7">
    <location>
        <begin position="535"/>
        <end position="546"/>
    </location>
</feature>
<dbReference type="InterPro" id="IPR012584">
    <property type="entry name" value="NOL11_N"/>
</dbReference>
<evidence type="ECO:0000313" key="11">
    <source>
        <dbReference type="Proteomes" id="UP000005207"/>
    </source>
</evidence>
<reference evidence="11" key="1">
    <citation type="submission" date="2012-01" db="EMBL/GenBank/DDBJ databases">
        <title>The Genome Sequence of Oreochromis niloticus (Nile Tilapia).</title>
        <authorList>
            <consortium name="Broad Institute Genome Assembly Team"/>
            <consortium name="Broad Institute Sequencing Platform"/>
            <person name="Di Palma F."/>
            <person name="Johnson J."/>
            <person name="Lander E.S."/>
            <person name="Lindblad-Toh K."/>
        </authorList>
    </citation>
    <scope>NUCLEOTIDE SEQUENCE [LARGE SCALE GENOMIC DNA]</scope>
</reference>
<evidence type="ECO:0000256" key="4">
    <source>
        <dbReference type="ARBA" id="ARBA00023159"/>
    </source>
</evidence>
<keyword evidence="6" id="KW-0539">Nucleus</keyword>
<keyword evidence="11" id="KW-1185">Reference proteome</keyword>
<dbReference type="AlphaFoldDB" id="A0A669EN82"/>
<evidence type="ECO:0000259" key="8">
    <source>
        <dbReference type="Pfam" id="PF08168"/>
    </source>
</evidence>
<dbReference type="GO" id="GO:0005730">
    <property type="term" value="C:nucleolus"/>
    <property type="evidence" value="ECO:0007669"/>
    <property type="project" value="UniProtKB-SubCell"/>
</dbReference>
<comment type="subcellular location">
    <subcellularLocation>
        <location evidence="1">Nucleus</location>
        <location evidence="1">Nucleolus</location>
    </subcellularLocation>
</comment>
<feature type="region of interest" description="Disordered" evidence="7">
    <location>
        <begin position="533"/>
        <end position="557"/>
    </location>
</feature>
<keyword evidence="3" id="KW-0805">Transcription regulation</keyword>
<reference evidence="10" key="3">
    <citation type="submission" date="2025-09" db="UniProtKB">
        <authorList>
            <consortium name="Ensembl"/>
        </authorList>
    </citation>
    <scope>IDENTIFICATION</scope>
</reference>
<dbReference type="InterPro" id="IPR048897">
    <property type="entry name" value="Nol11_C"/>
</dbReference>
<evidence type="ECO:0000256" key="7">
    <source>
        <dbReference type="SAM" id="MobiDB-lite"/>
    </source>
</evidence>
<dbReference type="Pfam" id="PF20998">
    <property type="entry name" value="Nol11_C"/>
    <property type="match status" value="1"/>
</dbReference>
<feature type="domain" description="Nucleolar protein 11 N-terminal" evidence="8">
    <location>
        <begin position="1"/>
        <end position="334"/>
    </location>
</feature>
<reference evidence="10" key="2">
    <citation type="submission" date="2025-08" db="UniProtKB">
        <authorList>
            <consortium name="Ensembl"/>
        </authorList>
    </citation>
    <scope>IDENTIFICATION</scope>
</reference>
<dbReference type="SUPFAM" id="SSF50978">
    <property type="entry name" value="WD40 repeat-like"/>
    <property type="match status" value="1"/>
</dbReference>
<dbReference type="PANTHER" id="PTHR15633">
    <property type="entry name" value="NUCLEOLAR PROTEIN 11"/>
    <property type="match status" value="1"/>
</dbReference>
<dbReference type="PANTHER" id="PTHR15633:SF2">
    <property type="entry name" value="NUCLEOLAR PROTEIN 11"/>
    <property type="match status" value="1"/>
</dbReference>
<keyword evidence="5" id="KW-0804">Transcription</keyword>
<evidence type="ECO:0000256" key="1">
    <source>
        <dbReference type="ARBA" id="ARBA00004604"/>
    </source>
</evidence>
<dbReference type="GO" id="GO:0030490">
    <property type="term" value="P:maturation of SSU-rRNA"/>
    <property type="evidence" value="ECO:0007669"/>
    <property type="project" value="InterPro"/>
</dbReference>
<evidence type="ECO:0000256" key="3">
    <source>
        <dbReference type="ARBA" id="ARBA00023015"/>
    </source>
</evidence>
<evidence type="ECO:0000256" key="6">
    <source>
        <dbReference type="ARBA" id="ARBA00023242"/>
    </source>
</evidence>
<protein>
    <submittedName>
        <fullName evidence="10">Nucleolar protein 11</fullName>
    </submittedName>
</protein>
<evidence type="ECO:0000256" key="2">
    <source>
        <dbReference type="ARBA" id="ARBA00022552"/>
    </source>
</evidence>
<organism evidence="10 11">
    <name type="scientific">Oreochromis niloticus</name>
    <name type="common">Nile tilapia</name>
    <name type="synonym">Tilapia nilotica</name>
    <dbReference type="NCBI Taxonomy" id="8128"/>
    <lineage>
        <taxon>Eukaryota</taxon>
        <taxon>Metazoa</taxon>
        <taxon>Chordata</taxon>
        <taxon>Craniata</taxon>
        <taxon>Vertebrata</taxon>
        <taxon>Euteleostomi</taxon>
        <taxon>Actinopterygii</taxon>
        <taxon>Neopterygii</taxon>
        <taxon>Teleostei</taxon>
        <taxon>Neoteleostei</taxon>
        <taxon>Acanthomorphata</taxon>
        <taxon>Ovalentaria</taxon>
        <taxon>Cichlomorphae</taxon>
        <taxon>Cichliformes</taxon>
        <taxon>Cichlidae</taxon>
        <taxon>African cichlids</taxon>
        <taxon>Pseudocrenilabrinae</taxon>
        <taxon>Oreochromini</taxon>
        <taxon>Oreochromis</taxon>
    </lineage>
</organism>
<evidence type="ECO:0000259" key="9">
    <source>
        <dbReference type="Pfam" id="PF20998"/>
    </source>
</evidence>
<evidence type="ECO:0000313" key="10">
    <source>
        <dbReference type="Ensembl" id="ENSONIP00000072859.1"/>
    </source>
</evidence>
<keyword evidence="4" id="KW-0010">Activator</keyword>
<gene>
    <name evidence="10" type="primary">NOL11</name>
    <name evidence="10" type="synonym">nol11</name>
</gene>
<name>A0A669EN82_ORENI</name>